<evidence type="ECO:0000259" key="6">
    <source>
        <dbReference type="Pfam" id="PF05916"/>
    </source>
</evidence>
<evidence type="ECO:0000256" key="4">
    <source>
        <dbReference type="ARBA" id="ARBA00023242"/>
    </source>
</evidence>
<evidence type="ECO:0000256" key="5">
    <source>
        <dbReference type="PIRNR" id="PIRNR028998"/>
    </source>
</evidence>
<keyword evidence="4 5" id="KW-0539">Nucleus</keyword>
<dbReference type="OrthoDB" id="1938138at2759"/>
<gene>
    <name evidence="8" type="primary">Psf2</name>
    <name evidence="8" type="ORF">GWK47_042428</name>
</gene>
<comment type="similarity">
    <text evidence="2 5">Belongs to the GINS2/PSF2 family.</text>
</comment>
<evidence type="ECO:0000313" key="8">
    <source>
        <dbReference type="EMBL" id="KAG0723587.1"/>
    </source>
</evidence>
<dbReference type="PIRSF" id="PIRSF028998">
    <property type="entry name" value="GINS_Psf2_subgr"/>
    <property type="match status" value="1"/>
</dbReference>
<dbReference type="Pfam" id="PF05916">
    <property type="entry name" value="Sld5"/>
    <property type="match status" value="1"/>
</dbReference>
<accession>A0A8J5CZ22</accession>
<dbReference type="AlphaFoldDB" id="A0A8J5CZ22"/>
<dbReference type="GO" id="GO:0006260">
    <property type="term" value="P:DNA replication"/>
    <property type="evidence" value="ECO:0007669"/>
    <property type="project" value="UniProtKB-KW"/>
</dbReference>
<comment type="subunit">
    <text evidence="5">Component of the GINS complex.</text>
</comment>
<dbReference type="GO" id="GO:0071162">
    <property type="term" value="C:CMG complex"/>
    <property type="evidence" value="ECO:0007669"/>
    <property type="project" value="UniProtKB-ARBA"/>
</dbReference>
<dbReference type="CDD" id="cd11712">
    <property type="entry name" value="GINS_A_psf2"/>
    <property type="match status" value="1"/>
</dbReference>
<evidence type="ECO:0000313" key="9">
    <source>
        <dbReference type="Proteomes" id="UP000770661"/>
    </source>
</evidence>
<keyword evidence="3 5" id="KW-0235">DNA replication</keyword>
<comment type="caution">
    <text evidence="8">The sequence shown here is derived from an EMBL/GenBank/DDBJ whole genome shotgun (WGS) entry which is preliminary data.</text>
</comment>
<name>A0A8J5CZ22_CHIOP</name>
<evidence type="ECO:0000256" key="1">
    <source>
        <dbReference type="ARBA" id="ARBA00004123"/>
    </source>
</evidence>
<dbReference type="Gene3D" id="3.40.5.50">
    <property type="match status" value="1"/>
</dbReference>
<organism evidence="8 9">
    <name type="scientific">Chionoecetes opilio</name>
    <name type="common">Atlantic snow crab</name>
    <name type="synonym">Cancer opilio</name>
    <dbReference type="NCBI Taxonomy" id="41210"/>
    <lineage>
        <taxon>Eukaryota</taxon>
        <taxon>Metazoa</taxon>
        <taxon>Ecdysozoa</taxon>
        <taxon>Arthropoda</taxon>
        <taxon>Crustacea</taxon>
        <taxon>Multicrustacea</taxon>
        <taxon>Malacostraca</taxon>
        <taxon>Eumalacostraca</taxon>
        <taxon>Eucarida</taxon>
        <taxon>Decapoda</taxon>
        <taxon>Pleocyemata</taxon>
        <taxon>Brachyura</taxon>
        <taxon>Eubrachyura</taxon>
        <taxon>Majoidea</taxon>
        <taxon>Majidae</taxon>
        <taxon>Chionoecetes</taxon>
    </lineage>
</organism>
<dbReference type="PANTHER" id="PTHR12772">
    <property type="entry name" value="DNA REPLICATION COMPLEX GINS PROTEIN PSF2"/>
    <property type="match status" value="1"/>
</dbReference>
<dbReference type="Gene3D" id="1.20.58.1020">
    <property type="match status" value="1"/>
</dbReference>
<dbReference type="FunFam" id="1.20.58.1020:FF:000001">
    <property type="entry name" value="DNA replication complex GINS protein PSF2"/>
    <property type="match status" value="1"/>
</dbReference>
<dbReference type="SUPFAM" id="SSF158573">
    <property type="entry name" value="GINS helical bundle-like"/>
    <property type="match status" value="1"/>
</dbReference>
<dbReference type="InterPro" id="IPR036224">
    <property type="entry name" value="GINS_bundle-like_dom_sf"/>
</dbReference>
<reference evidence="8" key="1">
    <citation type="submission" date="2020-07" db="EMBL/GenBank/DDBJ databases">
        <title>The High-quality genome of the commercially important snow crab, Chionoecetes opilio.</title>
        <authorList>
            <person name="Jeong J.-H."/>
            <person name="Ryu S."/>
        </authorList>
    </citation>
    <scope>NUCLEOTIDE SEQUENCE</scope>
    <source>
        <strain evidence="8">MADBK_172401_WGS</strain>
        <tissue evidence="8">Digestive gland</tissue>
    </source>
</reference>
<evidence type="ECO:0000256" key="2">
    <source>
        <dbReference type="ARBA" id="ARBA00010565"/>
    </source>
</evidence>
<dbReference type="InterPro" id="IPR007257">
    <property type="entry name" value="GINS_Psf2"/>
</dbReference>
<dbReference type="InterPro" id="IPR021151">
    <property type="entry name" value="GINS_A"/>
</dbReference>
<dbReference type="FunFam" id="3.40.5.50:FF:000001">
    <property type="entry name" value="DNA replication complex GINS protein PSF2"/>
    <property type="match status" value="1"/>
</dbReference>
<dbReference type="GO" id="GO:0000727">
    <property type="term" value="P:double-strand break repair via break-induced replication"/>
    <property type="evidence" value="ECO:0007669"/>
    <property type="project" value="TreeGrafter"/>
</dbReference>
<dbReference type="InterPro" id="IPR056784">
    <property type="entry name" value="PSF2_N"/>
</dbReference>
<proteinExistence type="inferred from homology"/>
<feature type="domain" description="GINS subunit" evidence="6">
    <location>
        <begin position="65"/>
        <end position="166"/>
    </location>
</feature>
<dbReference type="GO" id="GO:0000811">
    <property type="term" value="C:GINS complex"/>
    <property type="evidence" value="ECO:0007669"/>
    <property type="project" value="TreeGrafter"/>
</dbReference>
<comment type="subcellular location">
    <subcellularLocation>
        <location evidence="1 5">Nucleus</location>
    </subcellularLocation>
</comment>
<dbReference type="Pfam" id="PF25005">
    <property type="entry name" value="PSF2_N"/>
    <property type="match status" value="1"/>
</dbReference>
<dbReference type="PANTHER" id="PTHR12772:SF0">
    <property type="entry name" value="DNA REPLICATION COMPLEX GINS PROTEIN PSF2"/>
    <property type="match status" value="1"/>
</dbReference>
<dbReference type="SUPFAM" id="SSF160059">
    <property type="entry name" value="PriA/YqbF domain"/>
    <property type="match status" value="1"/>
</dbReference>
<dbReference type="Proteomes" id="UP000770661">
    <property type="component" value="Unassembled WGS sequence"/>
</dbReference>
<dbReference type="EMBL" id="JACEEZ010008038">
    <property type="protein sequence ID" value="KAG0723587.1"/>
    <property type="molecule type" value="Genomic_DNA"/>
</dbReference>
<evidence type="ECO:0000256" key="3">
    <source>
        <dbReference type="ARBA" id="ARBA00022705"/>
    </source>
</evidence>
<keyword evidence="9" id="KW-1185">Reference proteome</keyword>
<feature type="domain" description="DNA replication complex GINS protein PSF2 N-terminal" evidence="7">
    <location>
        <begin position="4"/>
        <end position="61"/>
    </location>
</feature>
<dbReference type="CDD" id="cd21694">
    <property type="entry name" value="GINS_B_Psf2"/>
    <property type="match status" value="1"/>
</dbReference>
<protein>
    <recommendedName>
        <fullName evidence="5">DNA replication complex GINS protein PSF2</fullName>
    </recommendedName>
</protein>
<evidence type="ECO:0000259" key="7">
    <source>
        <dbReference type="Pfam" id="PF25005"/>
    </source>
</evidence>
<sequence>MDSAHIEFLAEKLPISIVPNFTHEKLYLIAGDVGPFTAGIPVEVPLWLAIDLCHRRKCRLIMPDWMDHEKLAEIKEEETQATGFTKMPCEHYMAVAQLLLSAEPEGIPDSQRVKTLLKDIWDLRMSKLQSSVANFIVSGGSYAKLDQLTLMEINSIRPLLPHSLDQLHRLARSSNTSELSQTQDL</sequence>